<name>A0AA40G3L7_9HYME</name>
<dbReference type="Proteomes" id="UP001177670">
    <property type="component" value="Unassembled WGS sequence"/>
</dbReference>
<feature type="compositionally biased region" description="Basic and acidic residues" evidence="1">
    <location>
        <begin position="1"/>
        <end position="21"/>
    </location>
</feature>
<evidence type="ECO:0000256" key="1">
    <source>
        <dbReference type="SAM" id="MobiDB-lite"/>
    </source>
</evidence>
<evidence type="ECO:0000313" key="2">
    <source>
        <dbReference type="EMBL" id="KAK1130407.1"/>
    </source>
</evidence>
<organism evidence="2 3">
    <name type="scientific">Melipona bicolor</name>
    <dbReference type="NCBI Taxonomy" id="60889"/>
    <lineage>
        <taxon>Eukaryota</taxon>
        <taxon>Metazoa</taxon>
        <taxon>Ecdysozoa</taxon>
        <taxon>Arthropoda</taxon>
        <taxon>Hexapoda</taxon>
        <taxon>Insecta</taxon>
        <taxon>Pterygota</taxon>
        <taxon>Neoptera</taxon>
        <taxon>Endopterygota</taxon>
        <taxon>Hymenoptera</taxon>
        <taxon>Apocrita</taxon>
        <taxon>Aculeata</taxon>
        <taxon>Apoidea</taxon>
        <taxon>Anthophila</taxon>
        <taxon>Apidae</taxon>
        <taxon>Melipona</taxon>
    </lineage>
</organism>
<dbReference type="EMBL" id="JAHYIQ010000007">
    <property type="protein sequence ID" value="KAK1130407.1"/>
    <property type="molecule type" value="Genomic_DNA"/>
</dbReference>
<dbReference type="AlphaFoldDB" id="A0AA40G3L7"/>
<protein>
    <submittedName>
        <fullName evidence="2">Uncharacterized protein</fullName>
    </submittedName>
</protein>
<reference evidence="2" key="1">
    <citation type="submission" date="2021-10" db="EMBL/GenBank/DDBJ databases">
        <title>Melipona bicolor Genome sequencing and assembly.</title>
        <authorList>
            <person name="Araujo N.S."/>
            <person name="Arias M.C."/>
        </authorList>
    </citation>
    <scope>NUCLEOTIDE SEQUENCE</scope>
    <source>
        <strain evidence="2">USP_2M_L1-L4_2017</strain>
        <tissue evidence="2">Whole body</tissue>
    </source>
</reference>
<feature type="region of interest" description="Disordered" evidence="1">
    <location>
        <begin position="1"/>
        <end position="25"/>
    </location>
</feature>
<proteinExistence type="predicted"/>
<evidence type="ECO:0000313" key="3">
    <source>
        <dbReference type="Proteomes" id="UP001177670"/>
    </source>
</evidence>
<gene>
    <name evidence="2" type="ORF">K0M31_018539</name>
</gene>
<keyword evidence="3" id="KW-1185">Reference proteome</keyword>
<sequence length="98" mass="11188">MEEWSHVPRKNERTRDAEWRGTRRHASTRVQARGMLAVYYCAETTPNDCRAAVAAAAACRPTRRPHLAASRRCEPHHRCPKAVSGESTEKWVEKLYGV</sequence>
<comment type="caution">
    <text evidence="2">The sequence shown here is derived from an EMBL/GenBank/DDBJ whole genome shotgun (WGS) entry which is preliminary data.</text>
</comment>
<accession>A0AA40G3L7</accession>